<gene>
    <name evidence="2" type="ORF">B0T18DRAFT_448403</name>
</gene>
<comment type="caution">
    <text evidence="2">The sequence shown here is derived from an EMBL/GenBank/DDBJ whole genome shotgun (WGS) entry which is preliminary data.</text>
</comment>
<dbReference type="AlphaFoldDB" id="A0AA40EQT4"/>
<protein>
    <recommendedName>
        <fullName evidence="4">Alpha/beta-hydrolase</fullName>
    </recommendedName>
</protein>
<dbReference type="EMBL" id="JAUKUD010000005">
    <property type="protein sequence ID" value="KAK0743800.1"/>
    <property type="molecule type" value="Genomic_DNA"/>
</dbReference>
<dbReference type="SUPFAM" id="SSF53474">
    <property type="entry name" value="alpha/beta-Hydrolases"/>
    <property type="match status" value="1"/>
</dbReference>
<dbReference type="Gene3D" id="3.40.50.1820">
    <property type="entry name" value="alpha/beta hydrolase"/>
    <property type="match status" value="1"/>
</dbReference>
<evidence type="ECO:0000313" key="3">
    <source>
        <dbReference type="Proteomes" id="UP001172155"/>
    </source>
</evidence>
<feature type="region of interest" description="Disordered" evidence="1">
    <location>
        <begin position="303"/>
        <end position="330"/>
    </location>
</feature>
<evidence type="ECO:0008006" key="4">
    <source>
        <dbReference type="Google" id="ProtNLM"/>
    </source>
</evidence>
<evidence type="ECO:0000256" key="1">
    <source>
        <dbReference type="SAM" id="MobiDB-lite"/>
    </source>
</evidence>
<name>A0AA40EQT4_9PEZI</name>
<dbReference type="Proteomes" id="UP001172155">
    <property type="component" value="Unassembled WGS sequence"/>
</dbReference>
<dbReference type="InterPro" id="IPR029058">
    <property type="entry name" value="AB_hydrolase_fold"/>
</dbReference>
<organism evidence="2 3">
    <name type="scientific">Schizothecium vesticola</name>
    <dbReference type="NCBI Taxonomy" id="314040"/>
    <lineage>
        <taxon>Eukaryota</taxon>
        <taxon>Fungi</taxon>
        <taxon>Dikarya</taxon>
        <taxon>Ascomycota</taxon>
        <taxon>Pezizomycotina</taxon>
        <taxon>Sordariomycetes</taxon>
        <taxon>Sordariomycetidae</taxon>
        <taxon>Sordariales</taxon>
        <taxon>Schizotheciaceae</taxon>
        <taxon>Schizothecium</taxon>
    </lineage>
</organism>
<keyword evidence="3" id="KW-1185">Reference proteome</keyword>
<accession>A0AA40EQT4</accession>
<proteinExistence type="predicted"/>
<sequence length="452" mass="50206">MQKWLPLQQRTWRAVIQRRAPCRNRFSTLRDAKHVAVRCASSGEITVSLHNVSRHEAAHPLMIWIPPFSFLDGYDPKLQLPPRWLRKFPTAIINYRWPGFVPDSDSSPATGTNGDEGGPNIPLHWPTAAHDVAFGYKWIVDNLTPPDLARRDIYVFGSYLGASLAASLALTETHTHKPMAVRGLVTYNGIYDWTTLLPDHPIHKIRSSGSTSAKPASLASLLHSINRDLAEPEPEEEDEDPTPFALLHQQAPALFQSPANLFDPFASPSLLFHTPAIHIPPTFDQPLVPATSALSEAVDLLATTPPATDPVPDTDPDTYNDLEPPPRKSHLIFPPRKSTLRIPASLLLFDDFPPRLPRRLSRRPRDGFKPQAGELADLMIRSVELVELRERMQWDHEFEDPEARAAEAEARVRLAGVGADAEGGGEAGLGVFDLNGEGERAVEEWLAERVGY</sequence>
<reference evidence="2" key="1">
    <citation type="submission" date="2023-06" db="EMBL/GenBank/DDBJ databases">
        <title>Genome-scale phylogeny and comparative genomics of the fungal order Sordariales.</title>
        <authorList>
            <consortium name="Lawrence Berkeley National Laboratory"/>
            <person name="Hensen N."/>
            <person name="Bonometti L."/>
            <person name="Westerberg I."/>
            <person name="Brannstrom I.O."/>
            <person name="Guillou S."/>
            <person name="Cros-Aarteil S."/>
            <person name="Calhoun S."/>
            <person name="Haridas S."/>
            <person name="Kuo A."/>
            <person name="Mondo S."/>
            <person name="Pangilinan J."/>
            <person name="Riley R."/>
            <person name="LaButti K."/>
            <person name="Andreopoulos B."/>
            <person name="Lipzen A."/>
            <person name="Chen C."/>
            <person name="Yanf M."/>
            <person name="Daum C."/>
            <person name="Ng V."/>
            <person name="Clum A."/>
            <person name="Steindorff A."/>
            <person name="Ohm R."/>
            <person name="Martin F."/>
            <person name="Silar P."/>
            <person name="Natvig D."/>
            <person name="Lalanne C."/>
            <person name="Gautier V."/>
            <person name="Ament-velasquez S.L."/>
            <person name="Kruys A."/>
            <person name="Hutchinson M.I."/>
            <person name="Powell A.J."/>
            <person name="Barry K."/>
            <person name="Miller A.N."/>
            <person name="Grigoriev I.V."/>
            <person name="Debuchy R."/>
            <person name="Gladieux P."/>
            <person name="Thoren M.H."/>
            <person name="Johannesson H."/>
        </authorList>
    </citation>
    <scope>NUCLEOTIDE SEQUENCE</scope>
    <source>
        <strain evidence="2">SMH3187-1</strain>
    </source>
</reference>
<evidence type="ECO:0000313" key="2">
    <source>
        <dbReference type="EMBL" id="KAK0743800.1"/>
    </source>
</evidence>